<reference evidence="3" key="1">
    <citation type="submission" date="2020-06" db="EMBL/GenBank/DDBJ databases">
        <title>Draft genome of Bugula neritina, a colonial animal packing powerful symbionts and potential medicines.</title>
        <authorList>
            <person name="Rayko M."/>
        </authorList>
    </citation>
    <scope>NUCLEOTIDE SEQUENCE [LARGE SCALE GENOMIC DNA]</scope>
    <source>
        <strain evidence="3">Kwan_BN1</strain>
    </source>
</reference>
<dbReference type="AlphaFoldDB" id="A0A7J7K699"/>
<proteinExistence type="predicted"/>
<evidence type="ECO:0000256" key="2">
    <source>
        <dbReference type="SAM" id="SignalP"/>
    </source>
</evidence>
<keyword evidence="4" id="KW-1185">Reference proteome</keyword>
<evidence type="ECO:0000313" key="3">
    <source>
        <dbReference type="EMBL" id="KAF6034139.1"/>
    </source>
</evidence>
<dbReference type="Proteomes" id="UP000593567">
    <property type="component" value="Unassembled WGS sequence"/>
</dbReference>
<protein>
    <submittedName>
        <fullName evidence="3">Uncharacterized protein</fullName>
    </submittedName>
</protein>
<keyword evidence="2" id="KW-0732">Signal</keyword>
<evidence type="ECO:0000256" key="1">
    <source>
        <dbReference type="SAM" id="MobiDB-lite"/>
    </source>
</evidence>
<dbReference type="EMBL" id="VXIV02001144">
    <property type="protein sequence ID" value="KAF6034139.1"/>
    <property type="molecule type" value="Genomic_DNA"/>
</dbReference>
<gene>
    <name evidence="3" type="ORF">EB796_007548</name>
</gene>
<organism evidence="3 4">
    <name type="scientific">Bugula neritina</name>
    <name type="common">Brown bryozoan</name>
    <name type="synonym">Sertularia neritina</name>
    <dbReference type="NCBI Taxonomy" id="10212"/>
    <lineage>
        <taxon>Eukaryota</taxon>
        <taxon>Metazoa</taxon>
        <taxon>Spiralia</taxon>
        <taxon>Lophotrochozoa</taxon>
        <taxon>Bryozoa</taxon>
        <taxon>Gymnolaemata</taxon>
        <taxon>Cheilostomatida</taxon>
        <taxon>Flustrina</taxon>
        <taxon>Buguloidea</taxon>
        <taxon>Bugulidae</taxon>
        <taxon>Bugula</taxon>
    </lineage>
</organism>
<feature type="chain" id="PRO_5029777798" evidence="2">
    <location>
        <begin position="23"/>
        <end position="248"/>
    </location>
</feature>
<comment type="caution">
    <text evidence="3">The sequence shown here is derived from an EMBL/GenBank/DDBJ whole genome shotgun (WGS) entry which is preliminary data.</text>
</comment>
<feature type="region of interest" description="Disordered" evidence="1">
    <location>
        <begin position="212"/>
        <end position="248"/>
    </location>
</feature>
<evidence type="ECO:0000313" key="4">
    <source>
        <dbReference type="Proteomes" id="UP000593567"/>
    </source>
</evidence>
<sequence>MAYIREILFLTIVTLIMVTVKRRKEKVSDNSNPKVFGMSSRSTETSCPLKTHTGCQTDVNLKKEKPSRRTTTAFTQTVVKETFRIGVQTNNKVVCDASSQKSRTQTREIGSQGVATSTTNRNTQTNDQYTRDEKTHTIEPTAQDGSIETDTALNLQTAAIRKEEEWEVDVPATYESVSRKDMLDEAIKSMAELASLTDSFLNNVPARSSSANMIGSGVPRGDNNDLQVDLDTQDDRWETSSVDSFEVS</sequence>
<name>A0A7J7K699_BUGNE</name>
<feature type="compositionally biased region" description="Polar residues" evidence="1">
    <location>
        <begin position="239"/>
        <end position="248"/>
    </location>
</feature>
<feature type="signal peptide" evidence="2">
    <location>
        <begin position="1"/>
        <end position="22"/>
    </location>
</feature>
<feature type="region of interest" description="Disordered" evidence="1">
    <location>
        <begin position="29"/>
        <end position="49"/>
    </location>
</feature>
<accession>A0A7J7K699</accession>
<feature type="region of interest" description="Disordered" evidence="1">
    <location>
        <begin position="104"/>
        <end position="126"/>
    </location>
</feature>